<name>A0A1H3N7D3_9ACTN</name>
<organism evidence="10 11">
    <name type="scientific">Asanoa ishikariensis</name>
    <dbReference type="NCBI Taxonomy" id="137265"/>
    <lineage>
        <taxon>Bacteria</taxon>
        <taxon>Bacillati</taxon>
        <taxon>Actinomycetota</taxon>
        <taxon>Actinomycetes</taxon>
        <taxon>Micromonosporales</taxon>
        <taxon>Micromonosporaceae</taxon>
        <taxon>Asanoa</taxon>
    </lineage>
</organism>
<dbReference type="SUPFAM" id="SSF52317">
    <property type="entry name" value="Class I glutamine amidotransferase-like"/>
    <property type="match status" value="1"/>
</dbReference>
<dbReference type="Pfam" id="PF07685">
    <property type="entry name" value="GATase_3"/>
    <property type="match status" value="1"/>
</dbReference>
<dbReference type="InterPro" id="IPR004484">
    <property type="entry name" value="CbiA/CobB_synth"/>
</dbReference>
<feature type="compositionally biased region" description="Gly residues" evidence="7">
    <location>
        <begin position="830"/>
        <end position="841"/>
    </location>
</feature>
<dbReference type="PROSITE" id="PS51274">
    <property type="entry name" value="GATASE_COBBQ"/>
    <property type="match status" value="1"/>
</dbReference>
<dbReference type="InterPro" id="IPR027417">
    <property type="entry name" value="P-loop_NTPase"/>
</dbReference>
<evidence type="ECO:0000313" key="10">
    <source>
        <dbReference type="EMBL" id="SDY84375.1"/>
    </source>
</evidence>
<sequence>MSAVPRVVVSAPSSGHGKTALAVGLLAAFAGRGLSAVGFKVGPDHTDAAYLGAAAGTPGRNLDPRLVGAHRVAPLFAHAAQGADIAVVEGTMGLFDSLAGRVETDSTAGVAAALRAPVIMVVDVGAMGQSVAALVHGFRAYDELTWLGGVILNRVASDRHEQLLREALDDIGVPVYGALRRRDLPSTLPPRHEGVVPVLHREVEALRGIRRLGESIAGAVDLDGLLALAHSAPNLPATPWSPASELALAPDDTAAVLVGRRPIVALAGGSGLSFTYAETRELLEAAGATVVPVDPLRDELLPEGTDALVIGGALPEAYAEELSANRRLCADVADLARSGRPVVAEGAGLLWLAQSFDGRPMCGVLDATGSTGDQMIVGYRDATARSTTAVAEVGARVVGYKQHRGVVNPRAGQTPAWTWNNGTPEGFVWRRVHASQLSLHWAGFPEIARRLVLAARPGDGPTPAGSWAQPTGPVPVVGGPRDEVGALDYGTSPAEGAPRLRAVPASVSAAETNEAPSASNPPRLRVVPPLTEAGDDPTDGRGFDAVEQVTDGFGFAGVPGARAGASMGDGYVMPPGEPVPPADAVEPRRPGGAEFGFPVGRGGRPEVGSGFGSPVRAGGGPTPVPGDGGGSSAPASAGGFGPGPASGLPAYGSASPGSPPPFAARGGGSAGQPSGMPALDGGFDQRGAPGAVSSVPAYGGEFGEGDPAGSEWAGGGFAPNGPAASEWPGGGFGPPVSPGQPPTNSAHGDGYGPAVTDARGQAAPFPAPGGGFGPPVSPGQPPTNSAHGDGYGPAVTDARGQAAPFPSPGGGYGPAGQPSPFPAPAAPSHGGFGSPNDGGGPQQLAGGRHPADGRPTGQWVVAPVTGGQPGPGGSDQTLSGRASVDGALDGGTAEVPAVQVRAPQPPRQGGGGRMRDEDGGIV</sequence>
<dbReference type="Gene3D" id="3.40.50.300">
    <property type="entry name" value="P-loop containing nucleotide triphosphate hydrolases"/>
    <property type="match status" value="1"/>
</dbReference>
<feature type="compositionally biased region" description="Gly residues" evidence="7">
    <location>
        <begin position="617"/>
        <end position="631"/>
    </location>
</feature>
<dbReference type="PANTHER" id="PTHR43873">
    <property type="entry name" value="COBYRINATE A,C-DIAMIDE SYNTHASE"/>
    <property type="match status" value="1"/>
</dbReference>
<feature type="region of interest" description="Disordered" evidence="7">
    <location>
        <begin position="576"/>
        <end position="922"/>
    </location>
</feature>
<dbReference type="Pfam" id="PF01656">
    <property type="entry name" value="CbiA"/>
    <property type="match status" value="1"/>
</dbReference>
<evidence type="ECO:0000259" key="9">
    <source>
        <dbReference type="Pfam" id="PF07685"/>
    </source>
</evidence>
<evidence type="ECO:0000259" key="8">
    <source>
        <dbReference type="Pfam" id="PF01656"/>
    </source>
</evidence>
<keyword evidence="3" id="KW-0547">Nucleotide-binding</keyword>
<dbReference type="EMBL" id="FNQB01000001">
    <property type="protein sequence ID" value="SDY84375.1"/>
    <property type="molecule type" value="Genomic_DNA"/>
</dbReference>
<keyword evidence="2" id="KW-0436">Ligase</keyword>
<feature type="domain" description="CobB/CobQ-like glutamine amidotransferase" evidence="9">
    <location>
        <begin position="281"/>
        <end position="436"/>
    </location>
</feature>
<dbReference type="Proteomes" id="UP000199632">
    <property type="component" value="Unassembled WGS sequence"/>
</dbReference>
<dbReference type="GO" id="GO:0042242">
    <property type="term" value="F:cobyrinic acid a,c-diamide synthase activity"/>
    <property type="evidence" value="ECO:0007669"/>
    <property type="project" value="InterPro"/>
</dbReference>
<evidence type="ECO:0000256" key="1">
    <source>
        <dbReference type="ARBA" id="ARBA00001946"/>
    </source>
</evidence>
<keyword evidence="6" id="KW-0315">Glutamine amidotransferase</keyword>
<keyword evidence="11" id="KW-1185">Reference proteome</keyword>
<feature type="region of interest" description="Disordered" evidence="7">
    <location>
        <begin position="506"/>
        <end position="528"/>
    </location>
</feature>
<gene>
    <name evidence="10" type="ORF">SAMN05421684_1862</name>
</gene>
<evidence type="ECO:0000256" key="4">
    <source>
        <dbReference type="ARBA" id="ARBA00022840"/>
    </source>
</evidence>
<evidence type="ECO:0000256" key="5">
    <source>
        <dbReference type="ARBA" id="ARBA00022842"/>
    </source>
</evidence>
<dbReference type="InterPro" id="IPR002586">
    <property type="entry name" value="CobQ/CobB/MinD/ParA_Nub-bd_dom"/>
</dbReference>
<evidence type="ECO:0000256" key="6">
    <source>
        <dbReference type="ARBA" id="ARBA00022962"/>
    </source>
</evidence>
<dbReference type="NCBIfam" id="NF002204">
    <property type="entry name" value="PRK01077.1"/>
    <property type="match status" value="1"/>
</dbReference>
<evidence type="ECO:0000256" key="3">
    <source>
        <dbReference type="ARBA" id="ARBA00022741"/>
    </source>
</evidence>
<dbReference type="InterPro" id="IPR011698">
    <property type="entry name" value="GATase_3"/>
</dbReference>
<dbReference type="STRING" id="137265.SAMN05421684_1862"/>
<dbReference type="NCBIfam" id="TIGR00379">
    <property type="entry name" value="cobB"/>
    <property type="match status" value="1"/>
</dbReference>
<feature type="compositionally biased region" description="Polar residues" evidence="7">
    <location>
        <begin position="509"/>
        <end position="520"/>
    </location>
</feature>
<feature type="compositionally biased region" description="Low complexity" evidence="7">
    <location>
        <begin position="645"/>
        <end position="656"/>
    </location>
</feature>
<dbReference type="SUPFAM" id="SSF52540">
    <property type="entry name" value="P-loop containing nucleoside triphosphate hydrolases"/>
    <property type="match status" value="1"/>
</dbReference>
<dbReference type="InterPro" id="IPR029062">
    <property type="entry name" value="Class_I_gatase-like"/>
</dbReference>
<proteinExistence type="predicted"/>
<dbReference type="GO" id="GO:0005524">
    <property type="term" value="F:ATP binding"/>
    <property type="evidence" value="ECO:0007669"/>
    <property type="project" value="UniProtKB-KW"/>
</dbReference>
<keyword evidence="5" id="KW-0460">Magnesium</keyword>
<accession>A0A1H3N7D3</accession>
<feature type="compositionally biased region" description="Basic and acidic residues" evidence="7">
    <location>
        <begin position="913"/>
        <end position="922"/>
    </location>
</feature>
<evidence type="ECO:0000256" key="7">
    <source>
        <dbReference type="SAM" id="MobiDB-lite"/>
    </source>
</evidence>
<dbReference type="OrthoDB" id="9764035at2"/>
<keyword evidence="4" id="KW-0067">ATP-binding</keyword>
<evidence type="ECO:0000256" key="2">
    <source>
        <dbReference type="ARBA" id="ARBA00022598"/>
    </source>
</evidence>
<dbReference type="AlphaFoldDB" id="A0A1H3N7D3"/>
<reference evidence="11" key="1">
    <citation type="submission" date="2016-10" db="EMBL/GenBank/DDBJ databases">
        <authorList>
            <person name="Varghese N."/>
            <person name="Submissions S."/>
        </authorList>
    </citation>
    <scope>NUCLEOTIDE SEQUENCE [LARGE SCALE GENOMIC DNA]</scope>
    <source>
        <strain evidence="11">DSM 44718</strain>
    </source>
</reference>
<evidence type="ECO:0000313" key="11">
    <source>
        <dbReference type="Proteomes" id="UP000199632"/>
    </source>
</evidence>
<dbReference type="Gene3D" id="3.40.50.880">
    <property type="match status" value="1"/>
</dbReference>
<comment type="cofactor">
    <cofactor evidence="1">
        <name>Mg(2+)</name>
        <dbReference type="ChEBI" id="CHEBI:18420"/>
    </cofactor>
</comment>
<dbReference type="RefSeq" id="WP_090789241.1">
    <property type="nucleotide sequence ID" value="NZ_FNQB01000001.1"/>
</dbReference>
<feature type="domain" description="CobQ/CobB/MinD/ParA nucleotide binding" evidence="8">
    <location>
        <begin position="8"/>
        <end position="192"/>
    </location>
</feature>
<protein>
    <submittedName>
        <fullName evidence="10">Cobyrinic acid a,c-diamide synthase</fullName>
    </submittedName>
</protein>
<dbReference type="PANTHER" id="PTHR43873:SF1">
    <property type="entry name" value="COBYRINATE A,C-DIAMIDE SYNTHASE"/>
    <property type="match status" value="1"/>
</dbReference>